<dbReference type="InterPro" id="IPR000073">
    <property type="entry name" value="AB_hydrolase_1"/>
</dbReference>
<evidence type="ECO:0000313" key="2">
    <source>
        <dbReference type="EMBL" id="UUP12261.1"/>
    </source>
</evidence>
<keyword evidence="3" id="KW-1185">Reference proteome</keyword>
<dbReference type="InterPro" id="IPR052897">
    <property type="entry name" value="Sec-Metab_Biosynth_Hydrolase"/>
</dbReference>
<evidence type="ECO:0000259" key="1">
    <source>
        <dbReference type="Pfam" id="PF12697"/>
    </source>
</evidence>
<sequence>MRTPRHYVALTVAGVVAIAAVVVGINTANASTTASSDTPTTRVVDATAKQAKHAGKKPTIVLVHGAFADGSGWNGTIERLRKDKYPVVAFANPLQGPTSDVATLKSFLKTIDGPVILVGHSYGGVLISGAGAGNSHVKGLVYVAAYAPDKGETVGEVNMHPVAHPIPELPLVEVPVKNSAGQKDALLYIKPAKFPAFFAADVRSTLAKDMAATQRPVAGSGFDQPIRAAAWRSIPSWYLVAKQDKALNPELQRYMAKRAHAHTVESNGSHAIMVSHPRTVAKLIKAADHRTR</sequence>
<protein>
    <submittedName>
        <fullName evidence="2">Alpha/beta hydrolase</fullName>
    </submittedName>
</protein>
<dbReference type="Proteomes" id="UP001316184">
    <property type="component" value="Chromosome"/>
</dbReference>
<dbReference type="SUPFAM" id="SSF53474">
    <property type="entry name" value="alpha/beta-Hydrolases"/>
    <property type="match status" value="1"/>
</dbReference>
<gene>
    <name evidence="2" type="ORF">NQV15_10355</name>
</gene>
<dbReference type="Pfam" id="PF12697">
    <property type="entry name" value="Abhydrolase_6"/>
    <property type="match status" value="1"/>
</dbReference>
<proteinExistence type="predicted"/>
<dbReference type="EMBL" id="CP102173">
    <property type="protein sequence ID" value="UUP12261.1"/>
    <property type="molecule type" value="Genomic_DNA"/>
</dbReference>
<dbReference type="PANTHER" id="PTHR37017">
    <property type="entry name" value="AB HYDROLASE-1 DOMAIN-CONTAINING PROTEIN-RELATED"/>
    <property type="match status" value="1"/>
</dbReference>
<accession>A0ABY5M5C8</accession>
<dbReference type="RefSeq" id="WP_232399746.1">
    <property type="nucleotide sequence ID" value="NZ_CP102173.1"/>
</dbReference>
<reference evidence="2 3" key="1">
    <citation type="submission" date="2022-08" db="EMBL/GenBank/DDBJ databases">
        <title>novel species in genus Aeromicrobium.</title>
        <authorList>
            <person name="Ye L."/>
        </authorList>
    </citation>
    <scope>NUCLEOTIDE SEQUENCE [LARGE SCALE GENOMIC DNA]</scope>
    <source>
        <strain evidence="3">zg-Y1379</strain>
    </source>
</reference>
<feature type="domain" description="AB hydrolase-1" evidence="1">
    <location>
        <begin position="60"/>
        <end position="282"/>
    </location>
</feature>
<dbReference type="InterPro" id="IPR029058">
    <property type="entry name" value="AB_hydrolase_fold"/>
</dbReference>
<keyword evidence="2" id="KW-0378">Hydrolase</keyword>
<name>A0ABY5M5C8_9ACTN</name>
<organism evidence="2 3">
    <name type="scientific">Aeromicrobium wangtongii</name>
    <dbReference type="NCBI Taxonomy" id="2969247"/>
    <lineage>
        <taxon>Bacteria</taxon>
        <taxon>Bacillati</taxon>
        <taxon>Actinomycetota</taxon>
        <taxon>Actinomycetes</taxon>
        <taxon>Propionibacteriales</taxon>
        <taxon>Nocardioidaceae</taxon>
        <taxon>Aeromicrobium</taxon>
    </lineage>
</organism>
<dbReference type="GO" id="GO:0016787">
    <property type="term" value="F:hydrolase activity"/>
    <property type="evidence" value="ECO:0007669"/>
    <property type="project" value="UniProtKB-KW"/>
</dbReference>
<evidence type="ECO:0000313" key="3">
    <source>
        <dbReference type="Proteomes" id="UP001316184"/>
    </source>
</evidence>
<dbReference type="PANTHER" id="PTHR37017:SF11">
    <property type="entry name" value="ESTERASE_LIPASE_THIOESTERASE DOMAIN-CONTAINING PROTEIN"/>
    <property type="match status" value="1"/>
</dbReference>
<dbReference type="Gene3D" id="3.40.50.1820">
    <property type="entry name" value="alpha/beta hydrolase"/>
    <property type="match status" value="1"/>
</dbReference>